<dbReference type="RefSeq" id="WP_046313144.1">
    <property type="nucleotide sequence ID" value="NZ_CBCSCY010000039.1"/>
</dbReference>
<organism evidence="2 3">
    <name type="scientific">Pontibacter korlensis</name>
    <dbReference type="NCBI Taxonomy" id="400092"/>
    <lineage>
        <taxon>Bacteria</taxon>
        <taxon>Pseudomonadati</taxon>
        <taxon>Bacteroidota</taxon>
        <taxon>Cytophagia</taxon>
        <taxon>Cytophagales</taxon>
        <taxon>Hymenobacteraceae</taxon>
        <taxon>Pontibacter</taxon>
    </lineage>
</organism>
<feature type="transmembrane region" description="Helical" evidence="1">
    <location>
        <begin position="93"/>
        <end position="110"/>
    </location>
</feature>
<feature type="transmembrane region" description="Helical" evidence="1">
    <location>
        <begin position="117"/>
        <end position="145"/>
    </location>
</feature>
<name>A0A0E3ZJ37_9BACT</name>
<keyword evidence="1" id="KW-0472">Membrane</keyword>
<dbReference type="HOGENOM" id="CLU_1114997_0_0_10"/>
<dbReference type="KEGG" id="pko:PKOR_20445"/>
<dbReference type="AlphaFoldDB" id="A0A0E3ZJ37"/>
<protein>
    <submittedName>
        <fullName evidence="2">Uncharacterized protein</fullName>
    </submittedName>
</protein>
<evidence type="ECO:0000313" key="2">
    <source>
        <dbReference type="EMBL" id="AKD05014.1"/>
    </source>
</evidence>
<dbReference type="EMBL" id="CP009621">
    <property type="protein sequence ID" value="AKD05014.1"/>
    <property type="molecule type" value="Genomic_DNA"/>
</dbReference>
<accession>A0A0E3ZJ37</accession>
<gene>
    <name evidence="2" type="ORF">PKOR_20445</name>
</gene>
<sequence length="249" mass="27391">MAEVHNGGLNYLKPMDQRTGITPISSANPATGTAGFAAPTRFEDPKSERYSISNSTKRNVLLVCLIIAPLFQLIGDALWVTKEYAFSWSVWREASYVFFVPVGILLAKMVEQRSTGWAITCCAFFITGCFGTATMMPLFRLGAFYPTNGGNEFPAIVQSVLGEGFFALTIYPPGLCFPVSLVLFGIAFLKYRLLNTFFGMALILSGLFFWFGNAVGLNLLLLAGDSWLLLTLAYLAFTIYSDSKVQQKV</sequence>
<keyword evidence="3" id="KW-1185">Reference proteome</keyword>
<feature type="transmembrane region" description="Helical" evidence="1">
    <location>
        <begin position="59"/>
        <end position="81"/>
    </location>
</feature>
<keyword evidence="1" id="KW-0812">Transmembrane</keyword>
<reference evidence="2 3" key="1">
    <citation type="journal article" date="2015" name="Sci. Rep.">
        <title>Unraveling adaptation of Pontibacter korlensis to radiation and infertility in desert through complete genome and comparative transcriptomic analysis.</title>
        <authorList>
            <person name="Dai J."/>
            <person name="Dai W."/>
            <person name="Qiu C."/>
            <person name="Yang Z."/>
            <person name="Zhang Y."/>
            <person name="Zhou M."/>
            <person name="Zhang L."/>
            <person name="Fang C."/>
            <person name="Gao Q."/>
            <person name="Yang Q."/>
            <person name="Li X."/>
            <person name="Wang Z."/>
            <person name="Wang Z."/>
            <person name="Jia Z."/>
            <person name="Chen X."/>
        </authorList>
    </citation>
    <scope>NUCLEOTIDE SEQUENCE [LARGE SCALE GENOMIC DNA]</scope>
    <source>
        <strain evidence="2 3">X14-1T</strain>
    </source>
</reference>
<evidence type="ECO:0000256" key="1">
    <source>
        <dbReference type="SAM" id="Phobius"/>
    </source>
</evidence>
<feature type="transmembrane region" description="Helical" evidence="1">
    <location>
        <begin position="193"/>
        <end position="211"/>
    </location>
</feature>
<evidence type="ECO:0000313" key="3">
    <source>
        <dbReference type="Proteomes" id="UP000033109"/>
    </source>
</evidence>
<dbReference type="PATRIC" id="fig|400092.3.peg.4488"/>
<feature type="transmembrane region" description="Helical" evidence="1">
    <location>
        <begin position="217"/>
        <end position="240"/>
    </location>
</feature>
<feature type="transmembrane region" description="Helical" evidence="1">
    <location>
        <begin position="165"/>
        <end position="186"/>
    </location>
</feature>
<keyword evidence="1" id="KW-1133">Transmembrane helix</keyword>
<proteinExistence type="predicted"/>
<dbReference type="Proteomes" id="UP000033109">
    <property type="component" value="Chromosome"/>
</dbReference>